<dbReference type="NCBIfam" id="NF041012">
    <property type="entry name" value="T4P_ComGB"/>
    <property type="match status" value="1"/>
</dbReference>
<keyword evidence="3" id="KW-1003">Cell membrane</keyword>
<name>A0A378MC61_LISGR</name>
<dbReference type="PANTHER" id="PTHR30012:SF0">
    <property type="entry name" value="TYPE II SECRETION SYSTEM PROTEIN F-RELATED"/>
    <property type="match status" value="1"/>
</dbReference>
<sequence>MAIFRKISWKTGGDFLIRIAKLLEQGLPLETAISFLSITLPKERARFQYIIAELRAGKEFAVSLKNASFPDFICAQIFYSNRHGYFITTLRETGEHMLRKADELKKLRKTFQYPVILCVTLSTVFILLRLFLLPKFDLLFNQLQKQDIATTSLLYFLLEKLPLLIGVIMFISALLITFLFFQQKRKSYLDKITLLSHIPILKRFIQAQHSQIFAREIGYLSKCGLSLHDILAVFTETHSPLFLQQLSQSLKKALDSGVPIHIVCSQFLFFEKELIYIIQHGETNGKLAEELLFYYKHSQENSTRRLERLFTYIQPSIFLLIGTFIVLTYLAILFPMFSLVDQL</sequence>
<keyword evidence="6 7" id="KW-0472">Membrane</keyword>
<proteinExistence type="inferred from homology"/>
<evidence type="ECO:0000256" key="6">
    <source>
        <dbReference type="ARBA" id="ARBA00023136"/>
    </source>
</evidence>
<organism evidence="9 10">
    <name type="scientific">Listeria grayi</name>
    <name type="common">Listeria murrayi</name>
    <dbReference type="NCBI Taxonomy" id="1641"/>
    <lineage>
        <taxon>Bacteria</taxon>
        <taxon>Bacillati</taxon>
        <taxon>Bacillota</taxon>
        <taxon>Bacilli</taxon>
        <taxon>Bacillales</taxon>
        <taxon>Listeriaceae</taxon>
        <taxon>Listeria</taxon>
    </lineage>
</organism>
<reference evidence="9 10" key="1">
    <citation type="submission" date="2018-06" db="EMBL/GenBank/DDBJ databases">
        <authorList>
            <consortium name="Pathogen Informatics"/>
            <person name="Doyle S."/>
        </authorList>
    </citation>
    <scope>NUCLEOTIDE SEQUENCE [LARGE SCALE GENOMIC DNA]</scope>
    <source>
        <strain evidence="10">NCTC 10815</strain>
    </source>
</reference>
<evidence type="ECO:0000256" key="1">
    <source>
        <dbReference type="ARBA" id="ARBA00004651"/>
    </source>
</evidence>
<dbReference type="Pfam" id="PF00482">
    <property type="entry name" value="T2SSF"/>
    <property type="match status" value="2"/>
</dbReference>
<dbReference type="Gene3D" id="1.20.81.30">
    <property type="entry name" value="Type II secretion system (T2SS), domain F"/>
    <property type="match status" value="2"/>
</dbReference>
<comment type="similarity">
    <text evidence="2">Belongs to the GSP F family.</text>
</comment>
<dbReference type="InterPro" id="IPR018076">
    <property type="entry name" value="T2SS_GspF_dom"/>
</dbReference>
<feature type="transmembrane region" description="Helical" evidence="7">
    <location>
        <begin position="113"/>
        <end position="132"/>
    </location>
</feature>
<evidence type="ECO:0000313" key="9">
    <source>
        <dbReference type="EMBL" id="STY43123.1"/>
    </source>
</evidence>
<dbReference type="Proteomes" id="UP000254879">
    <property type="component" value="Unassembled WGS sequence"/>
</dbReference>
<keyword evidence="4 7" id="KW-0812">Transmembrane</keyword>
<dbReference type="EMBL" id="UGPG01000001">
    <property type="protein sequence ID" value="STY43123.1"/>
    <property type="molecule type" value="Genomic_DNA"/>
</dbReference>
<feature type="transmembrane region" description="Helical" evidence="7">
    <location>
        <begin position="161"/>
        <end position="181"/>
    </location>
</feature>
<dbReference type="RefSeq" id="WP_003756056.1">
    <property type="nucleotide sequence ID" value="NZ_CABKNG010000001.1"/>
</dbReference>
<dbReference type="InterPro" id="IPR042094">
    <property type="entry name" value="T2SS_GspF_sf"/>
</dbReference>
<feature type="domain" description="Type II secretion system protein GspF" evidence="8">
    <location>
        <begin position="213"/>
        <end position="335"/>
    </location>
</feature>
<evidence type="ECO:0000256" key="7">
    <source>
        <dbReference type="SAM" id="Phobius"/>
    </source>
</evidence>
<keyword evidence="5 7" id="KW-1133">Transmembrane helix</keyword>
<evidence type="ECO:0000313" key="10">
    <source>
        <dbReference type="Proteomes" id="UP000254879"/>
    </source>
</evidence>
<dbReference type="PANTHER" id="PTHR30012">
    <property type="entry name" value="GENERAL SECRETION PATHWAY PROTEIN"/>
    <property type="match status" value="1"/>
</dbReference>
<dbReference type="InterPro" id="IPR047692">
    <property type="entry name" value="T4P_ComGB"/>
</dbReference>
<evidence type="ECO:0000256" key="4">
    <source>
        <dbReference type="ARBA" id="ARBA00022692"/>
    </source>
</evidence>
<dbReference type="AlphaFoldDB" id="A0A378MC61"/>
<comment type="subcellular location">
    <subcellularLocation>
        <location evidence="1">Cell membrane</location>
        <topology evidence="1">Multi-pass membrane protein</topology>
    </subcellularLocation>
</comment>
<feature type="transmembrane region" description="Helical" evidence="7">
    <location>
        <begin position="317"/>
        <end position="337"/>
    </location>
</feature>
<evidence type="ECO:0000256" key="5">
    <source>
        <dbReference type="ARBA" id="ARBA00022989"/>
    </source>
</evidence>
<gene>
    <name evidence="9" type="primary">epsF</name>
    <name evidence="9" type="ORF">NCTC10815_00407</name>
</gene>
<feature type="domain" description="Type II secretion system protein GspF" evidence="8">
    <location>
        <begin position="15"/>
        <end position="134"/>
    </location>
</feature>
<dbReference type="GO" id="GO:0005886">
    <property type="term" value="C:plasma membrane"/>
    <property type="evidence" value="ECO:0007669"/>
    <property type="project" value="UniProtKB-SubCell"/>
</dbReference>
<evidence type="ECO:0000259" key="8">
    <source>
        <dbReference type="Pfam" id="PF00482"/>
    </source>
</evidence>
<evidence type="ECO:0000256" key="2">
    <source>
        <dbReference type="ARBA" id="ARBA00005745"/>
    </source>
</evidence>
<protein>
    <submittedName>
        <fullName evidence="9">Cholera toxin secretion protein epsF</fullName>
    </submittedName>
</protein>
<dbReference type="InterPro" id="IPR003004">
    <property type="entry name" value="GspF/PilC"/>
</dbReference>
<evidence type="ECO:0000256" key="3">
    <source>
        <dbReference type="ARBA" id="ARBA00022475"/>
    </source>
</evidence>
<accession>A0A378MC61</accession>